<dbReference type="HOGENOM" id="CLU_057108_1_0_10"/>
<dbReference type="EMBL" id="AGWK01000039">
    <property type="protein sequence ID" value="EHO68865.1"/>
    <property type="molecule type" value="Genomic_DNA"/>
</dbReference>
<organism evidence="2 3">
    <name type="scientific">Prevotella micans F0438</name>
    <dbReference type="NCBI Taxonomy" id="883158"/>
    <lineage>
        <taxon>Bacteria</taxon>
        <taxon>Pseudomonadati</taxon>
        <taxon>Bacteroidota</taxon>
        <taxon>Bacteroidia</taxon>
        <taxon>Bacteroidales</taxon>
        <taxon>Prevotellaceae</taxon>
        <taxon>Prevotella</taxon>
    </lineage>
</organism>
<dbReference type="AlphaFoldDB" id="H1Q3H9"/>
<dbReference type="InterPro" id="IPR046228">
    <property type="entry name" value="DUF6261"/>
</dbReference>
<accession>H1Q3H9</accession>
<dbReference type="Proteomes" id="UP000016023">
    <property type="component" value="Unassembled WGS sequence"/>
</dbReference>
<evidence type="ECO:0000313" key="3">
    <source>
        <dbReference type="Proteomes" id="UP000016023"/>
    </source>
</evidence>
<gene>
    <name evidence="2" type="ORF">HMPREF9140_01467</name>
</gene>
<keyword evidence="3" id="KW-1185">Reference proteome</keyword>
<feature type="compositionally biased region" description="Basic and acidic residues" evidence="1">
    <location>
        <begin position="242"/>
        <end position="282"/>
    </location>
</feature>
<reference evidence="2" key="1">
    <citation type="submission" date="2011-12" db="EMBL/GenBank/DDBJ databases">
        <title>The Genome Sequence of Prevotella micans F0438.</title>
        <authorList>
            <consortium name="The Broad Institute Genome Sequencing Platform"/>
            <person name="Earl A."/>
            <person name="Ward D."/>
            <person name="Feldgarden M."/>
            <person name="Gevers D."/>
            <person name="Izard J."/>
            <person name="Baranova O.V."/>
            <person name="Blanton J.M."/>
            <person name="Wade W.G."/>
            <person name="Dewhirst F.E."/>
            <person name="Young S.K."/>
            <person name="Zeng Q."/>
            <person name="Gargeya S."/>
            <person name="Fitzgerald M."/>
            <person name="Haas B."/>
            <person name="Abouelleil A."/>
            <person name="Alvarado L."/>
            <person name="Arachchi H.M."/>
            <person name="Berlin A."/>
            <person name="Chapman S.B."/>
            <person name="Gearin G."/>
            <person name="Goldberg J."/>
            <person name="Griggs A."/>
            <person name="Gujja S."/>
            <person name="Hansen M."/>
            <person name="Heiman D."/>
            <person name="Howarth C."/>
            <person name="Larimer J."/>
            <person name="Lui A."/>
            <person name="MacDonald P.J.P."/>
            <person name="McCowen C."/>
            <person name="Montmayeur A."/>
            <person name="Murphy C."/>
            <person name="Neiman D."/>
            <person name="Pearson M."/>
            <person name="Priest M."/>
            <person name="Roberts A."/>
            <person name="Saif S."/>
            <person name="Shea T."/>
            <person name="Sisk P."/>
            <person name="Stolte C."/>
            <person name="Sykes S."/>
            <person name="Wortman J."/>
            <person name="Nusbaum C."/>
            <person name="Birren B."/>
        </authorList>
    </citation>
    <scope>NUCLEOTIDE SEQUENCE [LARGE SCALE GENOMIC DNA]</scope>
    <source>
        <strain evidence="2">F0438</strain>
    </source>
</reference>
<dbReference type="RefSeq" id="WP_006952943.1">
    <property type="nucleotide sequence ID" value="NZ_JH594522.1"/>
</dbReference>
<protein>
    <submittedName>
        <fullName evidence="2">Uncharacterized protein</fullName>
    </submittedName>
</protein>
<feature type="region of interest" description="Disordered" evidence="1">
    <location>
        <begin position="234"/>
        <end position="303"/>
    </location>
</feature>
<dbReference type="PATRIC" id="fig|883158.3.peg.1462"/>
<evidence type="ECO:0000256" key="1">
    <source>
        <dbReference type="SAM" id="MobiDB-lite"/>
    </source>
</evidence>
<proteinExistence type="predicted"/>
<comment type="caution">
    <text evidence="2">The sequence shown here is derived from an EMBL/GenBank/DDBJ whole genome shotgun (WGS) entry which is preliminary data.</text>
</comment>
<name>H1Q3H9_9BACT</name>
<sequence length="303" mass="33758">MEKKIKIGDYGASFNNVLHMQYHRSLYTKVTGVDKQKLHITDEMLKEWKQCIDLEEDINREVTASPLSKRLNEKDRERDEVLKFLFGVIKHHKFSPVTAERGAAEVLGLIINPYTGIQTEAVEEETGHVYGLLRDLEKQSAELMILNLGVTLTRLRTLNDEFAALRLQRRDAAVASKLPTARMARPKTDAVWSSIADQIYASYLFAATDAERELIKGLIDIINKTFADFKTMNKQSIVPRKKPGDGGKKPSDPKKPGGGDGKKPDDGGKKPDDPKKPNDPKKPGGGGDTPKPGREEDPGEDQV</sequence>
<dbReference type="Pfam" id="PF19775">
    <property type="entry name" value="DUF6261"/>
    <property type="match status" value="1"/>
</dbReference>
<evidence type="ECO:0000313" key="2">
    <source>
        <dbReference type="EMBL" id="EHO68865.1"/>
    </source>
</evidence>